<dbReference type="OrthoDB" id="9760333at2"/>
<evidence type="ECO:0000256" key="11">
    <source>
        <dbReference type="PROSITE-ProRule" id="PRU01360"/>
    </source>
</evidence>
<keyword evidence="8 12" id="KW-0798">TonB box</keyword>
<evidence type="ECO:0000256" key="12">
    <source>
        <dbReference type="RuleBase" id="RU003357"/>
    </source>
</evidence>
<evidence type="ECO:0000256" key="13">
    <source>
        <dbReference type="SAM" id="SignalP"/>
    </source>
</evidence>
<sequence length="989" mass="105977">MRAKLTLLAGVCAGAIAFPAYAQDAEDAQDLRTSGNEIVVTAQRTTQRLQDVPVAVSAFSTDNLEKQQISNPLELQLALPNTTLTYGNFSATNITIRGIGSPVVAASGDAGVAIHFNDMPLISSRLFDSEFYDLERIEVLRGPQGTLFGRNATAGVFNVITAKPDLTGFKAAGEASYGNYNAIQVQGMVNVPVAETLGVRLAGIYLKRDGYTKNLNTGNQIDGRDYYSVRGSLKFEPTDTTRLTVTGQYFQEDSNRSRGQKQLCAKDPTGILGCRPDREGFDAINGDATATGVLASREFLAIAFGGLGLGGLSKFALGSVYADDGDNYTGAIVPTDVRTVAVDFEPLWNSDQTTVQAELQQDIGNVTLTLNGGYSHSKYSSSIDYNLTTTRSILDNPGLVALRQAAAGQGVFTPTERLFATRMLASNTFRPGSNQICTSAYDPLHAGSIAGRVQGCTDNSNEFDYSAGESTQWSLEGRVATDFDGPFNFLLGGLYLQNKGKNITYSVMASGFDYMSAFLGILNSGFGNSTMGPPFFDSETAKAELTTYGVFGEVYFNIADNLKLTGGLRYSNDKKYIAARQPFLLLPVANGTSNVNALIDQLDNDKSKPGQQTYAEQEGTFDAVTGRVVLDWKPEVSFTQDTLVYASYTRGNKPGGFNPPYDPNLFPPVPTTFKGETIDAFEVGTKNTFLGGELQLNLTGFYYKYKDFQVSRIINRTSFNDNTDANIWGAELEAIIRPSRNFTVNASMSYLNTKILNFSAIDTRNPSNGRSDVAIIKDLQSGANCVVAPTVAGSVPIATTLALVNGFNAAAGGGLIRPAVQVPGTNSYGAYSLCGALGDFLRASTPVGTYMYDTGAGGGQFLPGGVARDISGNELANSPKWKFAIGAQYDADIGGDWTLTPRVDLSVTGTSWGSNFNTIRDKLAGYEIVNAQLILTGPESKISARAFISNVFNSQAITGKYITDPSSALFTNIYTLDPRTYGVAVGFKF</sequence>
<dbReference type="GO" id="GO:0006826">
    <property type="term" value="P:iron ion transport"/>
    <property type="evidence" value="ECO:0007669"/>
    <property type="project" value="UniProtKB-KW"/>
</dbReference>
<dbReference type="InterPro" id="IPR012910">
    <property type="entry name" value="Plug_dom"/>
</dbReference>
<dbReference type="PROSITE" id="PS52016">
    <property type="entry name" value="TONB_DEPENDENT_REC_3"/>
    <property type="match status" value="1"/>
</dbReference>
<dbReference type="GO" id="GO:0009279">
    <property type="term" value="C:cell outer membrane"/>
    <property type="evidence" value="ECO:0007669"/>
    <property type="project" value="UniProtKB-SubCell"/>
</dbReference>
<protein>
    <submittedName>
        <fullName evidence="16">TonB-dependent receptor-like protein</fullName>
    </submittedName>
</protein>
<evidence type="ECO:0000256" key="3">
    <source>
        <dbReference type="ARBA" id="ARBA00022452"/>
    </source>
</evidence>
<keyword evidence="17" id="KW-1185">Reference proteome</keyword>
<dbReference type="EMBL" id="PHUF01000004">
    <property type="protein sequence ID" value="PKB14446.1"/>
    <property type="molecule type" value="Genomic_DNA"/>
</dbReference>
<dbReference type="InterPro" id="IPR000531">
    <property type="entry name" value="Beta-barrel_TonB"/>
</dbReference>
<keyword evidence="5 11" id="KW-0812">Transmembrane</keyword>
<evidence type="ECO:0000256" key="1">
    <source>
        <dbReference type="ARBA" id="ARBA00004571"/>
    </source>
</evidence>
<dbReference type="InterPro" id="IPR036942">
    <property type="entry name" value="Beta-barrel_TonB_sf"/>
</dbReference>
<accession>A0A2N0H6B2</accession>
<dbReference type="RefSeq" id="WP_100867291.1">
    <property type="nucleotide sequence ID" value="NZ_PHUF01000004.1"/>
</dbReference>
<keyword evidence="2 11" id="KW-0813">Transport</keyword>
<evidence type="ECO:0000256" key="6">
    <source>
        <dbReference type="ARBA" id="ARBA00023004"/>
    </source>
</evidence>
<evidence type="ECO:0000256" key="10">
    <source>
        <dbReference type="ARBA" id="ARBA00023237"/>
    </source>
</evidence>
<evidence type="ECO:0000256" key="9">
    <source>
        <dbReference type="ARBA" id="ARBA00023136"/>
    </source>
</evidence>
<keyword evidence="6" id="KW-0408">Iron</keyword>
<dbReference type="SUPFAM" id="SSF56935">
    <property type="entry name" value="Porins"/>
    <property type="match status" value="1"/>
</dbReference>
<comment type="caution">
    <text evidence="16">The sequence shown here is derived from an EMBL/GenBank/DDBJ whole genome shotgun (WGS) entry which is preliminary data.</text>
</comment>
<dbReference type="AlphaFoldDB" id="A0A2N0H6B2"/>
<keyword evidence="16" id="KW-0675">Receptor</keyword>
<feature type="chain" id="PRO_5014845236" evidence="13">
    <location>
        <begin position="23"/>
        <end position="989"/>
    </location>
</feature>
<name>A0A2N0H6B2_9SPHN</name>
<evidence type="ECO:0000313" key="16">
    <source>
        <dbReference type="EMBL" id="PKB14446.1"/>
    </source>
</evidence>
<keyword evidence="9 11" id="KW-0472">Membrane</keyword>
<dbReference type="Proteomes" id="UP000232587">
    <property type="component" value="Unassembled WGS sequence"/>
</dbReference>
<evidence type="ECO:0000256" key="5">
    <source>
        <dbReference type="ARBA" id="ARBA00022692"/>
    </source>
</evidence>
<evidence type="ECO:0000313" key="17">
    <source>
        <dbReference type="Proteomes" id="UP000232587"/>
    </source>
</evidence>
<evidence type="ECO:0000256" key="4">
    <source>
        <dbReference type="ARBA" id="ARBA00022496"/>
    </source>
</evidence>
<evidence type="ECO:0000259" key="15">
    <source>
        <dbReference type="Pfam" id="PF07715"/>
    </source>
</evidence>
<evidence type="ECO:0000256" key="8">
    <source>
        <dbReference type="ARBA" id="ARBA00023077"/>
    </source>
</evidence>
<evidence type="ECO:0000256" key="2">
    <source>
        <dbReference type="ARBA" id="ARBA00022448"/>
    </source>
</evidence>
<keyword evidence="7" id="KW-0406">Ion transport</keyword>
<evidence type="ECO:0000256" key="7">
    <source>
        <dbReference type="ARBA" id="ARBA00023065"/>
    </source>
</evidence>
<reference evidence="16 17" key="1">
    <citation type="submission" date="2017-11" db="EMBL/GenBank/DDBJ databases">
        <title>Genomic Encyclopedia of Type Strains, Phase III (KMG-III): the genomes of soil and plant-associated and newly described type strains.</title>
        <authorList>
            <person name="Whitman W."/>
        </authorList>
    </citation>
    <scope>NUCLEOTIDE SEQUENCE [LARGE SCALE GENOMIC DNA]</scope>
    <source>
        <strain evidence="16 17">CGMCC 1.12274</strain>
    </source>
</reference>
<comment type="subcellular location">
    <subcellularLocation>
        <location evidence="1 11">Cell outer membrane</location>
        <topology evidence="1 11">Multi-pass membrane protein</topology>
    </subcellularLocation>
</comment>
<gene>
    <name evidence="16" type="ORF">B0I00_2034</name>
</gene>
<feature type="signal peptide" evidence="13">
    <location>
        <begin position="1"/>
        <end position="22"/>
    </location>
</feature>
<feature type="domain" description="TonB-dependent receptor plug" evidence="15">
    <location>
        <begin position="49"/>
        <end position="156"/>
    </location>
</feature>
<keyword evidence="3 11" id="KW-1134">Transmembrane beta strand</keyword>
<dbReference type="InterPro" id="IPR039426">
    <property type="entry name" value="TonB-dep_rcpt-like"/>
</dbReference>
<organism evidence="16 17">
    <name type="scientific">Novosphingobium kunmingense</name>
    <dbReference type="NCBI Taxonomy" id="1211806"/>
    <lineage>
        <taxon>Bacteria</taxon>
        <taxon>Pseudomonadati</taxon>
        <taxon>Pseudomonadota</taxon>
        <taxon>Alphaproteobacteria</taxon>
        <taxon>Sphingomonadales</taxon>
        <taxon>Sphingomonadaceae</taxon>
        <taxon>Novosphingobium</taxon>
    </lineage>
</organism>
<evidence type="ECO:0000259" key="14">
    <source>
        <dbReference type="Pfam" id="PF00593"/>
    </source>
</evidence>
<feature type="domain" description="TonB-dependent receptor-like beta-barrel" evidence="14">
    <location>
        <begin position="465"/>
        <end position="933"/>
    </location>
</feature>
<keyword evidence="13" id="KW-0732">Signal</keyword>
<dbReference type="Gene3D" id="2.40.170.20">
    <property type="entry name" value="TonB-dependent receptor, beta-barrel domain"/>
    <property type="match status" value="3"/>
</dbReference>
<dbReference type="Pfam" id="PF00593">
    <property type="entry name" value="TonB_dep_Rec_b-barrel"/>
    <property type="match status" value="1"/>
</dbReference>
<dbReference type="PANTHER" id="PTHR32552:SF81">
    <property type="entry name" value="TONB-DEPENDENT OUTER MEMBRANE RECEPTOR"/>
    <property type="match status" value="1"/>
</dbReference>
<proteinExistence type="inferred from homology"/>
<keyword evidence="10 11" id="KW-0998">Cell outer membrane</keyword>
<comment type="similarity">
    <text evidence="11 12">Belongs to the TonB-dependent receptor family.</text>
</comment>
<keyword evidence="4" id="KW-0410">Iron transport</keyword>
<dbReference type="PANTHER" id="PTHR32552">
    <property type="entry name" value="FERRICHROME IRON RECEPTOR-RELATED"/>
    <property type="match status" value="1"/>
</dbReference>
<dbReference type="Pfam" id="PF07715">
    <property type="entry name" value="Plug"/>
    <property type="match status" value="1"/>
</dbReference>